<dbReference type="Proteomes" id="UP000325313">
    <property type="component" value="Unassembled WGS sequence"/>
</dbReference>
<name>A0A5B0MI61_PUCGR</name>
<organism evidence="1 3">
    <name type="scientific">Puccinia graminis f. sp. tritici</name>
    <dbReference type="NCBI Taxonomy" id="56615"/>
    <lineage>
        <taxon>Eukaryota</taxon>
        <taxon>Fungi</taxon>
        <taxon>Dikarya</taxon>
        <taxon>Basidiomycota</taxon>
        <taxon>Pucciniomycotina</taxon>
        <taxon>Pucciniomycetes</taxon>
        <taxon>Pucciniales</taxon>
        <taxon>Pucciniaceae</taxon>
        <taxon>Puccinia</taxon>
    </lineage>
</organism>
<evidence type="ECO:0000313" key="1">
    <source>
        <dbReference type="EMBL" id="KAA1076362.1"/>
    </source>
</evidence>
<gene>
    <name evidence="1" type="ORF">PGT21_004180</name>
    <name evidence="2" type="ORF">PGTUg99_023852</name>
</gene>
<proteinExistence type="predicted"/>
<dbReference type="AlphaFoldDB" id="A0A5B0MI61"/>
<evidence type="ECO:0000313" key="3">
    <source>
        <dbReference type="Proteomes" id="UP000324748"/>
    </source>
</evidence>
<dbReference type="PANTHER" id="PTHR33069">
    <property type="entry name" value="CHROMOSOME 7, WHOLE GENOME SHOTGUN SEQUENCE-RELATED"/>
    <property type="match status" value="1"/>
</dbReference>
<dbReference type="EMBL" id="VDEP01000038">
    <property type="protein sequence ID" value="KAA1135586.1"/>
    <property type="molecule type" value="Genomic_DNA"/>
</dbReference>
<dbReference type="EMBL" id="VSWC01000145">
    <property type="protein sequence ID" value="KAA1076362.1"/>
    <property type="molecule type" value="Genomic_DNA"/>
</dbReference>
<comment type="caution">
    <text evidence="1">The sequence shown here is derived from an EMBL/GenBank/DDBJ whole genome shotgun (WGS) entry which is preliminary data.</text>
</comment>
<protein>
    <submittedName>
        <fullName evidence="1">Uncharacterized protein</fullName>
    </submittedName>
</protein>
<accession>A0A5B0MI61</accession>
<dbReference type="PANTHER" id="PTHR33069:SF3">
    <property type="entry name" value="DYNEIN HEAVY CHAIN TAIL DOMAIN-CONTAINING PROTEIN"/>
    <property type="match status" value="1"/>
</dbReference>
<sequence length="436" mass="49874">MISDQTTTPPDETPSIYDLIINALNSTLGRYNQTDNFLPPEDWRPVGVEKDTVWVHSIWKYARPEAHSIDEIKHLNQMLLQAQTTFLPLLQQQLVELLESLHPANLSKLPNSKSHDALKILSQLGHTIDHINSFVHSISPITVNPLRPPETNDHNYGNLKTYRASKLIYEIKEIMRNDIAILFGYVINFIEDCSNNAHISSLPEDELIHDHAYLVRETKTITDTYIHDLIKLSKQSDFGIIQDHCRTYVRGLDETLTDLIRAISKTKTRSKRHRRLTESGPNHLTGPLANTALPMIKLLRILFNKLSNTPIRKAPFTIGTQLSSTEITALDEELGDLYDSSRGAFNFSYHINFHEDPVTMDKVRSLENSQDDLNQHFDSSIILLLFHLMPLSEDEVDLPKPCNPGTAWFFRLREQFCLASRNFSQALHDLKIATQL</sequence>
<keyword evidence="3" id="KW-1185">Reference proteome</keyword>
<reference evidence="3 4" key="1">
    <citation type="submission" date="2019-05" db="EMBL/GenBank/DDBJ databases">
        <title>Emergence of the Ug99 lineage of the wheat stem rust pathogen through somatic hybridization.</title>
        <authorList>
            <person name="Li F."/>
            <person name="Upadhyaya N.M."/>
            <person name="Sperschneider J."/>
            <person name="Matny O."/>
            <person name="Nguyen-Phuc H."/>
            <person name="Mago R."/>
            <person name="Raley C."/>
            <person name="Miller M.E."/>
            <person name="Silverstein K.A.T."/>
            <person name="Henningsen E."/>
            <person name="Hirsch C.D."/>
            <person name="Visser B."/>
            <person name="Pretorius Z.A."/>
            <person name="Steffenson B.J."/>
            <person name="Schwessinger B."/>
            <person name="Dodds P.N."/>
            <person name="Figueroa M."/>
        </authorList>
    </citation>
    <scope>NUCLEOTIDE SEQUENCE [LARGE SCALE GENOMIC DNA]</scope>
    <source>
        <strain evidence="1">21-0</strain>
        <strain evidence="2 4">Ug99</strain>
    </source>
</reference>
<dbReference type="Proteomes" id="UP000324748">
    <property type="component" value="Unassembled WGS sequence"/>
</dbReference>
<evidence type="ECO:0000313" key="2">
    <source>
        <dbReference type="EMBL" id="KAA1135586.1"/>
    </source>
</evidence>
<evidence type="ECO:0000313" key="4">
    <source>
        <dbReference type="Proteomes" id="UP000325313"/>
    </source>
</evidence>